<organism evidence="5 6">
    <name type="scientific">Enterocloster bolteae</name>
    <dbReference type="NCBI Taxonomy" id="208479"/>
    <lineage>
        <taxon>Bacteria</taxon>
        <taxon>Bacillati</taxon>
        <taxon>Bacillota</taxon>
        <taxon>Clostridia</taxon>
        <taxon>Lachnospirales</taxon>
        <taxon>Lachnospiraceae</taxon>
        <taxon>Enterocloster</taxon>
    </lineage>
</organism>
<dbReference type="AlphaFoldDB" id="A0A414AWY8"/>
<dbReference type="Pfam" id="PF02129">
    <property type="entry name" value="Peptidase_S15"/>
    <property type="match status" value="1"/>
</dbReference>
<dbReference type="Gene3D" id="1.10.10.800">
    <property type="match status" value="1"/>
</dbReference>
<dbReference type="KEGG" id="cbol:CGC65_23340"/>
<name>A0A414AWY8_9FIRM</name>
<dbReference type="InterPro" id="IPR029058">
    <property type="entry name" value="AB_hydrolase_fold"/>
</dbReference>
<feature type="domain" description="Xaa-Pro dipeptidyl-peptidase-like" evidence="3">
    <location>
        <begin position="107"/>
        <end position="233"/>
    </location>
</feature>
<keyword evidence="2" id="KW-0732">Signal</keyword>
<dbReference type="Proteomes" id="UP000283975">
    <property type="component" value="Unassembled WGS sequence"/>
</dbReference>
<dbReference type="InterPro" id="IPR051411">
    <property type="entry name" value="Polyketide_trans_af380"/>
</dbReference>
<feature type="signal peptide" evidence="2">
    <location>
        <begin position="1"/>
        <end position="25"/>
    </location>
</feature>
<dbReference type="InterPro" id="IPR000383">
    <property type="entry name" value="Xaa-Pro-like_dom"/>
</dbReference>
<evidence type="ECO:0000313" key="7">
    <source>
        <dbReference type="Proteomes" id="UP000284543"/>
    </source>
</evidence>
<dbReference type="PANTHER" id="PTHR47751">
    <property type="entry name" value="SUPERFAMILY HYDROLASE, PUTATIVE (AFU_ORTHOLOGUE AFUA_2G16580)-RELATED"/>
    <property type="match status" value="1"/>
</dbReference>
<gene>
    <name evidence="5" type="ORF">DW839_10405</name>
    <name evidence="4" type="ORF">DWW02_09355</name>
</gene>
<evidence type="ECO:0000256" key="1">
    <source>
        <dbReference type="SAM" id="MobiDB-lite"/>
    </source>
</evidence>
<evidence type="ECO:0000313" key="4">
    <source>
        <dbReference type="EMBL" id="RGV76759.1"/>
    </source>
</evidence>
<evidence type="ECO:0000259" key="3">
    <source>
        <dbReference type="Pfam" id="PF02129"/>
    </source>
</evidence>
<dbReference type="GO" id="GO:0016787">
    <property type="term" value="F:hydrolase activity"/>
    <property type="evidence" value="ECO:0007669"/>
    <property type="project" value="UniProtKB-KW"/>
</dbReference>
<dbReference type="Gene3D" id="3.40.50.1820">
    <property type="entry name" value="alpha/beta hydrolase"/>
    <property type="match status" value="1"/>
</dbReference>
<dbReference type="PROSITE" id="PS51257">
    <property type="entry name" value="PROKAR_LIPOPROTEIN"/>
    <property type="match status" value="1"/>
</dbReference>
<feature type="region of interest" description="Disordered" evidence="1">
    <location>
        <begin position="30"/>
        <end position="60"/>
    </location>
</feature>
<comment type="caution">
    <text evidence="5">The sequence shown here is derived from an EMBL/GenBank/DDBJ whole genome shotgun (WGS) entry which is preliminary data.</text>
</comment>
<dbReference type="RefSeq" id="WP_002568742.1">
    <property type="nucleotide sequence ID" value="NZ_CABKUK010000004.1"/>
</dbReference>
<dbReference type="EMBL" id="QSHZ01000009">
    <property type="protein sequence ID" value="RHC56347.1"/>
    <property type="molecule type" value="Genomic_DNA"/>
</dbReference>
<dbReference type="Proteomes" id="UP000284543">
    <property type="component" value="Unassembled WGS sequence"/>
</dbReference>
<keyword evidence="5" id="KW-0378">Hydrolase</keyword>
<evidence type="ECO:0000256" key="2">
    <source>
        <dbReference type="SAM" id="SignalP"/>
    </source>
</evidence>
<reference evidence="6 7" key="1">
    <citation type="submission" date="2018-08" db="EMBL/GenBank/DDBJ databases">
        <title>A genome reference for cultivated species of the human gut microbiota.</title>
        <authorList>
            <person name="Zou Y."/>
            <person name="Xue W."/>
            <person name="Luo G."/>
        </authorList>
    </citation>
    <scope>NUCLEOTIDE SEQUENCE [LARGE SCALE GENOMIC DNA]</scope>
    <source>
        <strain evidence="4 7">AF14-18</strain>
        <strain evidence="5 6">AM35-14</strain>
    </source>
</reference>
<sequence>MRKNSQRIIAGALMLTVLVSTGCSVQNSQQTVTEQQTQQSTTSETEPETGAPVADTDETTDGVVNYGMMEDTSIKVEPIELTDEWDKVFPLSDEVNHRKVTFVNHFGNTLAADLYEPKEYTGKIPAIAVSGPFGAVKEQSSGLYAQEMAERGFLAIAFDPSFTGESGGYPRYFNSPDINVEDYQAAIDFLSTQDNVDPEQIGIIGICGWGGMALQTAALDTRVKATAAMTMYDMSRNTALGYFDSIDEDGRYESRVAYNQQRTDDYKNGTYTLGGGLPEEAPEEAPQYVKDYVAYYKTDRGYHPRSVNSNNGWAATAPGSLMNMRLFEYAPEIRSSVLLVHGEEAHSLMYSHDAYELLQGDNKELLIIPGATHTDLYDQMDKIPFDKLESFFTEAFQ</sequence>
<evidence type="ECO:0000313" key="5">
    <source>
        <dbReference type="EMBL" id="RHC56347.1"/>
    </source>
</evidence>
<feature type="chain" id="PRO_5038305016" evidence="2">
    <location>
        <begin position="26"/>
        <end position="397"/>
    </location>
</feature>
<dbReference type="SUPFAM" id="SSF53474">
    <property type="entry name" value="alpha/beta-Hydrolases"/>
    <property type="match status" value="1"/>
</dbReference>
<protein>
    <submittedName>
        <fullName evidence="5">Alpha/beta hydrolase</fullName>
    </submittedName>
</protein>
<feature type="compositionally biased region" description="Low complexity" evidence="1">
    <location>
        <begin position="30"/>
        <end position="44"/>
    </location>
</feature>
<dbReference type="PANTHER" id="PTHR47751:SF1">
    <property type="entry name" value="SUPERFAMILY HYDROLASE, PUTATIVE (AFU_ORTHOLOGUE AFUA_2G16580)-RELATED"/>
    <property type="match status" value="1"/>
</dbReference>
<accession>A0A414AWY8</accession>
<evidence type="ECO:0000313" key="6">
    <source>
        <dbReference type="Proteomes" id="UP000283975"/>
    </source>
</evidence>
<proteinExistence type="predicted"/>
<dbReference type="EMBL" id="QRZM01000003">
    <property type="protein sequence ID" value="RGV76759.1"/>
    <property type="molecule type" value="Genomic_DNA"/>
</dbReference>